<evidence type="ECO:0000259" key="3">
    <source>
        <dbReference type="PROSITE" id="PS51915"/>
    </source>
</evidence>
<feature type="compositionally biased region" description="Polar residues" evidence="2">
    <location>
        <begin position="154"/>
        <end position="163"/>
    </location>
</feature>
<dbReference type="AlphaFoldDB" id="A0A6P8XBK8"/>
<dbReference type="SMART" id="SM00868">
    <property type="entry name" value="zf-AD"/>
    <property type="match status" value="1"/>
</dbReference>
<feature type="region of interest" description="Disordered" evidence="2">
    <location>
        <begin position="660"/>
        <end position="680"/>
    </location>
</feature>
<dbReference type="InterPro" id="IPR012934">
    <property type="entry name" value="Znf_AD"/>
</dbReference>
<accession>A0A6P8XBK8</accession>
<feature type="region of interest" description="Disordered" evidence="2">
    <location>
        <begin position="1030"/>
        <end position="1049"/>
    </location>
</feature>
<reference evidence="5 6" key="1">
    <citation type="submission" date="2025-04" db="UniProtKB">
        <authorList>
            <consortium name="RefSeq"/>
        </authorList>
    </citation>
    <scope>IDENTIFICATION</scope>
    <source>
        <strain evidence="5 6">15112-1751.03</strain>
        <tissue evidence="5 6">Whole Adult</tissue>
    </source>
</reference>
<dbReference type="PANTHER" id="PTHR39942:SF1">
    <property type="entry name" value="BCDNA.LD26519-RELATED"/>
    <property type="match status" value="1"/>
</dbReference>
<dbReference type="GeneID" id="117563278"/>
<feature type="compositionally biased region" description="Basic and acidic residues" evidence="2">
    <location>
        <begin position="918"/>
        <end position="956"/>
    </location>
</feature>
<feature type="compositionally biased region" description="Low complexity" evidence="2">
    <location>
        <begin position="164"/>
        <end position="175"/>
    </location>
</feature>
<feature type="compositionally biased region" description="Basic and acidic residues" evidence="2">
    <location>
        <begin position="971"/>
        <end position="989"/>
    </location>
</feature>
<dbReference type="GO" id="GO:0005634">
    <property type="term" value="C:nucleus"/>
    <property type="evidence" value="ECO:0007669"/>
    <property type="project" value="InterPro"/>
</dbReference>
<organism evidence="4 5">
    <name type="scientific">Drosophila albomicans</name>
    <name type="common">Fruit fly</name>
    <dbReference type="NCBI Taxonomy" id="7291"/>
    <lineage>
        <taxon>Eukaryota</taxon>
        <taxon>Metazoa</taxon>
        <taxon>Ecdysozoa</taxon>
        <taxon>Arthropoda</taxon>
        <taxon>Hexapoda</taxon>
        <taxon>Insecta</taxon>
        <taxon>Pterygota</taxon>
        <taxon>Neoptera</taxon>
        <taxon>Endopterygota</taxon>
        <taxon>Diptera</taxon>
        <taxon>Brachycera</taxon>
        <taxon>Muscomorpha</taxon>
        <taxon>Ephydroidea</taxon>
        <taxon>Drosophilidae</taxon>
        <taxon>Drosophila</taxon>
    </lineage>
</organism>
<dbReference type="PROSITE" id="PS51915">
    <property type="entry name" value="ZAD"/>
    <property type="match status" value="1"/>
</dbReference>
<feature type="region of interest" description="Disordered" evidence="2">
    <location>
        <begin position="154"/>
        <end position="192"/>
    </location>
</feature>
<feature type="binding site" evidence="1">
    <location>
        <position position="9"/>
    </location>
    <ligand>
        <name>Zn(2+)</name>
        <dbReference type="ChEBI" id="CHEBI:29105"/>
    </ligand>
</feature>
<feature type="region of interest" description="Disordered" evidence="2">
    <location>
        <begin position="423"/>
        <end position="450"/>
    </location>
</feature>
<feature type="compositionally biased region" description="Low complexity" evidence="2">
    <location>
        <begin position="533"/>
        <end position="552"/>
    </location>
</feature>
<evidence type="ECO:0000256" key="2">
    <source>
        <dbReference type="SAM" id="MobiDB-lite"/>
    </source>
</evidence>
<dbReference type="PANTHER" id="PTHR39942">
    <property type="entry name" value="BCDNA.LD26519-RELATED"/>
    <property type="match status" value="1"/>
</dbReference>
<feature type="compositionally biased region" description="Polar residues" evidence="2">
    <location>
        <begin position="612"/>
        <end position="622"/>
    </location>
</feature>
<feature type="region of interest" description="Disordered" evidence="2">
    <location>
        <begin position="106"/>
        <end position="141"/>
    </location>
</feature>
<feature type="domain" description="ZAD" evidence="3">
    <location>
        <begin position="7"/>
        <end position="85"/>
    </location>
</feature>
<keyword evidence="1" id="KW-0862">Zinc</keyword>
<protein>
    <submittedName>
        <fullName evidence="5 6">Uncharacterized protein LOC117563278</fullName>
    </submittedName>
</protein>
<keyword evidence="4" id="KW-1185">Reference proteome</keyword>
<dbReference type="OrthoDB" id="654211at2759"/>
<dbReference type="Gene3D" id="3.40.1800.20">
    <property type="match status" value="1"/>
</dbReference>
<feature type="binding site" evidence="1">
    <location>
        <position position="12"/>
    </location>
    <ligand>
        <name>Zn(2+)</name>
        <dbReference type="ChEBI" id="CHEBI:29105"/>
    </ligand>
</feature>
<feature type="binding site" evidence="1">
    <location>
        <position position="58"/>
    </location>
    <ligand>
        <name>Zn(2+)</name>
        <dbReference type="ChEBI" id="CHEBI:29105"/>
    </ligand>
</feature>
<dbReference type="Proteomes" id="UP000515160">
    <property type="component" value="Chromosome 2L"/>
</dbReference>
<evidence type="ECO:0000313" key="5">
    <source>
        <dbReference type="RefSeq" id="XP_034097402.1"/>
    </source>
</evidence>
<dbReference type="RefSeq" id="XP_051859159.1">
    <property type="nucleotide sequence ID" value="XM_052003199.1"/>
</dbReference>
<dbReference type="Pfam" id="PF07776">
    <property type="entry name" value="zf-AD"/>
    <property type="match status" value="1"/>
</dbReference>
<keyword evidence="1" id="KW-0863">Zinc-finger</keyword>
<feature type="region of interest" description="Disordered" evidence="2">
    <location>
        <begin position="880"/>
        <end position="1021"/>
    </location>
</feature>
<evidence type="ECO:0000256" key="1">
    <source>
        <dbReference type="PROSITE-ProRule" id="PRU01263"/>
    </source>
</evidence>
<proteinExistence type="predicted"/>
<feature type="compositionally biased region" description="Basic and acidic residues" evidence="2">
    <location>
        <begin position="996"/>
        <end position="1006"/>
    </location>
</feature>
<evidence type="ECO:0000313" key="4">
    <source>
        <dbReference type="Proteomes" id="UP000515160"/>
    </source>
</evidence>
<dbReference type="RefSeq" id="XP_034097402.1">
    <property type="nucleotide sequence ID" value="XM_034241511.2"/>
</dbReference>
<keyword evidence="1" id="KW-0479">Metal-binding</keyword>
<feature type="binding site" evidence="1">
    <location>
        <position position="61"/>
    </location>
    <ligand>
        <name>Zn(2+)</name>
        <dbReference type="ChEBI" id="CHEBI:29105"/>
    </ligand>
</feature>
<feature type="compositionally biased region" description="Polar residues" evidence="2">
    <location>
        <begin position="120"/>
        <end position="137"/>
    </location>
</feature>
<feature type="region of interest" description="Disordered" evidence="2">
    <location>
        <begin position="527"/>
        <end position="553"/>
    </location>
</feature>
<name>A0A6P8XBK8_DROAB</name>
<dbReference type="GO" id="GO:0008270">
    <property type="term" value="F:zinc ion binding"/>
    <property type="evidence" value="ECO:0007669"/>
    <property type="project" value="UniProtKB-UniRule"/>
</dbReference>
<dbReference type="SUPFAM" id="SSF57716">
    <property type="entry name" value="Glucocorticoid receptor-like (DNA-binding domain)"/>
    <property type="match status" value="1"/>
</dbReference>
<feature type="region of interest" description="Disordered" evidence="2">
    <location>
        <begin position="570"/>
        <end position="622"/>
    </location>
</feature>
<evidence type="ECO:0000313" key="6">
    <source>
        <dbReference type="RefSeq" id="XP_051859159.1"/>
    </source>
</evidence>
<feature type="compositionally biased region" description="Polar residues" evidence="2">
    <location>
        <begin position="176"/>
        <end position="192"/>
    </location>
</feature>
<gene>
    <name evidence="5 6" type="primary">LOC117563278</name>
</gene>
<sequence length="1049" mass="115861">MDAHFEHLCRVCAANTKSKTNSVIESVFIFKTSGLKDKISRHLFLNVAEDDPLPKVLCKSCYRQVEATASLSNIAKHTQRVFCDFLLSTVPKHAREATAALLPSPVASTSAHNIRESRQSESSNTARNTISLENDTFQPIRLTRPPETTITLAQQQEKSSQAHNDVAVNSNNNDNKTGSQQQKLQNISSTETAQYNRNRSIVKTSFVLPPRRNSVFVDTRYSSTPMSIAQRSMQQPPSLMPLHPEMSVTKTLKSSPEKKNSPAGVINFIQTHGRITGSAPSIAPRINKNYTDEETSKSIHTKNQIDACSTAQTVNNVGVSNLPTSVLQQKRRNLKNALSNISAIRDGQVSLLKSAHERQSVENIDIRPLVTTTVVPHLSLYGSEPSVEEALPEHIIIAAPKKKKEESHSHSRQCIPQSQKIITAPTKSTQKSTDATSQNFAKSKTPPNMSSLTDAISLGNVIRDPDLLMLILKALKWPVTSGNCEDQMTKLKNSKFAVIMSDSNLLQDTDLTQLLGPYLGPMMNVIQQQQKQPSTTNVSSPSPSESPTQATSELQSIGDCTMYKLPPETSVQLVPSSPTDKESPQLVSNKALGTNAKRLQRKPRAREFLGDGQQNTSAPETSNAAVVTNELLNINAMLISQFGSNPADAINEALVSMLNQQQDSKNQRQTRRSRSVSTTTTPLNLEDIILVEPQTSLESVSTNDEVTFKIPPRKLVELPIITRPVIKRRKAVMKMSEKISSSKECNNETRIDKSHGDNTTKTELEKCKDKQITPLVPSKTDSNSGAQHVIDVQQAPTSTVPEINSSEIINHIDFECTTDIGATTNTTDKSCADKPAIPSVRKTDVKAALGQKLLEAIGLPQTGKNVTPECSRNTLRSALKRSLKQAQEQQQHLKRVKLEEPVKQMADSTTKPGAGESSEEHKKAIAERELELLKRKSKNAEKNSSAIKDEKSERMDVSSSSSRNRRIRNKSKTDAHEDDSGIEAKKSERWDEDDDLPLKTEVEKPTEYINRPKRTSKTVSKYYKSPGIDKALSVQKSQHAMGTRSTRQR</sequence>
<feature type="compositionally biased region" description="Polar residues" evidence="2">
    <location>
        <begin position="1034"/>
        <end position="1049"/>
    </location>
</feature>